<feature type="region of interest" description="Disordered" evidence="10">
    <location>
        <begin position="411"/>
        <end position="432"/>
    </location>
</feature>
<dbReference type="FunFam" id="1.10.10.10:FF:000037">
    <property type="entry name" value="Heat stress transcription factor B-4"/>
    <property type="match status" value="1"/>
</dbReference>
<dbReference type="GO" id="GO:0003700">
    <property type="term" value="F:DNA-binding transcription factor activity"/>
    <property type="evidence" value="ECO:0007669"/>
    <property type="project" value="InterPro"/>
</dbReference>
<dbReference type="GO" id="GO:0006357">
    <property type="term" value="P:regulation of transcription by RNA polymerase II"/>
    <property type="evidence" value="ECO:0007669"/>
    <property type="project" value="TreeGrafter"/>
</dbReference>
<keyword evidence="3" id="KW-0597">Phosphoprotein</keyword>
<keyword evidence="7" id="KW-0804">Transcription</keyword>
<dbReference type="EMBL" id="KX497005">
    <property type="protein sequence ID" value="ARN61028.1"/>
    <property type="molecule type" value="mRNA"/>
</dbReference>
<evidence type="ECO:0000256" key="8">
    <source>
        <dbReference type="ARBA" id="ARBA00023242"/>
    </source>
</evidence>
<accession>A0A1W6LWI7</accession>
<feature type="compositionally biased region" description="Low complexity" evidence="10">
    <location>
        <begin position="10"/>
        <end position="26"/>
    </location>
</feature>
<evidence type="ECO:0000256" key="6">
    <source>
        <dbReference type="ARBA" id="ARBA00023125"/>
    </source>
</evidence>
<reference evidence="12" key="1">
    <citation type="submission" date="2016-07" db="EMBL/GenBank/DDBJ databases">
        <title>Identification of heat shock transcription factor (HSF) genes involved in plant thermotolerance by de novo transcriptome sequencing of octoploid cultivated strawberry (Fragaria x ananassa Duch. cv. Toyonoka).</title>
        <authorList>
            <person name="Chou P.-H."/>
            <person name="Yang J.-H."/>
        </authorList>
    </citation>
    <scope>NUCLEOTIDE SEQUENCE</scope>
</reference>
<keyword evidence="4" id="KW-0805">Transcription regulation</keyword>
<comment type="similarity">
    <text evidence="9">Belongs to the HSF family.</text>
</comment>
<dbReference type="AlphaFoldDB" id="A0A1W6LWI7"/>
<dbReference type="SMART" id="SM00415">
    <property type="entry name" value="HSF"/>
    <property type="match status" value="1"/>
</dbReference>
<feature type="region of interest" description="Disordered" evidence="10">
    <location>
        <begin position="1"/>
        <end position="31"/>
    </location>
</feature>
<keyword evidence="5 12" id="KW-0346">Stress response</keyword>
<dbReference type="PANTHER" id="PTHR10015:SF325">
    <property type="entry name" value="HEAT STRESS TRANSCRIPTION FACTOR A-8"/>
    <property type="match status" value="1"/>
</dbReference>
<evidence type="ECO:0000256" key="5">
    <source>
        <dbReference type="ARBA" id="ARBA00023016"/>
    </source>
</evidence>
<keyword evidence="6" id="KW-0238">DNA-binding</keyword>
<evidence type="ECO:0000259" key="11">
    <source>
        <dbReference type="PROSITE" id="PS00434"/>
    </source>
</evidence>
<dbReference type="InterPro" id="IPR036390">
    <property type="entry name" value="WH_DNA-bd_sf"/>
</dbReference>
<evidence type="ECO:0000256" key="4">
    <source>
        <dbReference type="ARBA" id="ARBA00023015"/>
    </source>
</evidence>
<dbReference type="GO" id="GO:0034605">
    <property type="term" value="P:cellular response to heat"/>
    <property type="evidence" value="ECO:0007669"/>
    <property type="project" value="TreeGrafter"/>
</dbReference>
<dbReference type="PROSITE" id="PS00434">
    <property type="entry name" value="HSF_DOMAIN"/>
    <property type="match status" value="1"/>
</dbReference>
<feature type="domain" description="HSF-type DNA-binding" evidence="11">
    <location>
        <begin position="69"/>
        <end position="93"/>
    </location>
</feature>
<evidence type="ECO:0000256" key="9">
    <source>
        <dbReference type="RuleBase" id="RU004020"/>
    </source>
</evidence>
<evidence type="ECO:0000256" key="3">
    <source>
        <dbReference type="ARBA" id="ARBA00022553"/>
    </source>
</evidence>
<feature type="region of interest" description="Disordered" evidence="10">
    <location>
        <begin position="124"/>
        <end position="145"/>
    </location>
</feature>
<dbReference type="PANTHER" id="PTHR10015">
    <property type="entry name" value="HEAT SHOCK TRANSCRIPTION FACTOR"/>
    <property type="match status" value="1"/>
</dbReference>
<dbReference type="InterPro" id="IPR000232">
    <property type="entry name" value="HSF_DNA-bd"/>
</dbReference>
<evidence type="ECO:0000313" key="12">
    <source>
        <dbReference type="EMBL" id="ARN61028.1"/>
    </source>
</evidence>
<proteinExistence type="evidence at transcript level"/>
<evidence type="ECO:0000256" key="7">
    <source>
        <dbReference type="ARBA" id="ARBA00023163"/>
    </source>
</evidence>
<dbReference type="Pfam" id="PF00447">
    <property type="entry name" value="HSF_DNA-bind"/>
    <property type="match status" value="1"/>
</dbReference>
<dbReference type="InterPro" id="IPR036388">
    <property type="entry name" value="WH-like_DNA-bd_sf"/>
</dbReference>
<feature type="region of interest" description="Disordered" evidence="10">
    <location>
        <begin position="450"/>
        <end position="478"/>
    </location>
</feature>
<dbReference type="GO" id="GO:0005634">
    <property type="term" value="C:nucleus"/>
    <property type="evidence" value="ECO:0007669"/>
    <property type="project" value="UniProtKB-SubCell"/>
</dbReference>
<dbReference type="Gene3D" id="1.10.10.10">
    <property type="entry name" value="Winged helix-like DNA-binding domain superfamily/Winged helix DNA-binding domain"/>
    <property type="match status" value="1"/>
</dbReference>
<dbReference type="PRINTS" id="PR00056">
    <property type="entry name" value="HSFDOMAIN"/>
</dbReference>
<feature type="compositionally biased region" description="Basic and acidic residues" evidence="10">
    <location>
        <begin position="411"/>
        <end position="426"/>
    </location>
</feature>
<evidence type="ECO:0000256" key="10">
    <source>
        <dbReference type="SAM" id="MobiDB-lite"/>
    </source>
</evidence>
<protein>
    <submittedName>
        <fullName evidence="12">Heat shock transcription factor protein 6</fullName>
    </submittedName>
</protein>
<sequence length="478" mass="54548">MAPLPVEQNSESTSGESTQQQQQRGSPTPFLSKTYQLVDDPAIDDVIAWSGDGSSFVVKNPTVFARDLLPKYFKHSNFSSFMRQLNIYGFRKIDPDHYVFANEGFIRGQKHLLKNIFRRKYQGTDQRKTLQQKDDQKHDPDEPCEDIENGLWREVENLKIDKISLKQELVKLRQHQEMSENNLLLLRNRLHGMEKDQQQMLSFLVMAMQNPGFLVQLVQSKEHSWRLAEAGTMLEEVDDGRPMAADGAIVRYRPPMEEAPKHVFSSDSSLEIQPELDSFVNSNGVIVRYQPPVDEAPAVFQPEKQPDGVEDSFMNSDGALVRYRSPMDAAVKPILTQSSGSGKQPELDSFPDGMKDIFGNSDFVKMLMDDKLSPRENHAQFILPDADVDDNSWEKLLLTSYWLENNQNIEGAKEERKEPDDSRMEVESTAAKLNESRNFDSLIEQMDKSVHQNLEFISEHPGHMASNPDKKPETQSGK</sequence>
<evidence type="ECO:0000256" key="2">
    <source>
        <dbReference type="ARBA" id="ARBA00011233"/>
    </source>
</evidence>
<name>A0A1W6LWI7_FRAAN</name>
<comment type="subunit">
    <text evidence="2">Homotrimer.</text>
</comment>
<evidence type="ECO:0000256" key="1">
    <source>
        <dbReference type="ARBA" id="ARBA00004123"/>
    </source>
</evidence>
<comment type="subcellular location">
    <subcellularLocation>
        <location evidence="1">Nucleus</location>
    </subcellularLocation>
</comment>
<dbReference type="SUPFAM" id="SSF46785">
    <property type="entry name" value="Winged helix' DNA-binding domain"/>
    <property type="match status" value="1"/>
</dbReference>
<feature type="compositionally biased region" description="Basic and acidic residues" evidence="10">
    <location>
        <begin position="457"/>
        <end position="478"/>
    </location>
</feature>
<organism evidence="12">
    <name type="scientific">Fragaria ananassa</name>
    <name type="common">Strawberry</name>
    <name type="synonym">Fragaria chiloensis x Fragaria virginiana</name>
    <dbReference type="NCBI Taxonomy" id="3747"/>
    <lineage>
        <taxon>Eukaryota</taxon>
        <taxon>Viridiplantae</taxon>
        <taxon>Streptophyta</taxon>
        <taxon>Embryophyta</taxon>
        <taxon>Tracheophyta</taxon>
        <taxon>Spermatophyta</taxon>
        <taxon>Magnoliopsida</taxon>
        <taxon>eudicotyledons</taxon>
        <taxon>Gunneridae</taxon>
        <taxon>Pentapetalae</taxon>
        <taxon>rosids</taxon>
        <taxon>fabids</taxon>
        <taxon>Rosales</taxon>
        <taxon>Rosaceae</taxon>
        <taxon>Rosoideae</taxon>
        <taxon>Potentilleae</taxon>
        <taxon>Fragariinae</taxon>
        <taxon>Fragaria</taxon>
    </lineage>
</organism>
<feature type="compositionally biased region" description="Basic and acidic residues" evidence="10">
    <location>
        <begin position="125"/>
        <end position="141"/>
    </location>
</feature>
<dbReference type="GO" id="GO:0000978">
    <property type="term" value="F:RNA polymerase II cis-regulatory region sequence-specific DNA binding"/>
    <property type="evidence" value="ECO:0007669"/>
    <property type="project" value="TreeGrafter"/>
</dbReference>
<keyword evidence="8" id="KW-0539">Nucleus</keyword>